<dbReference type="PANTHER" id="PTHR45621">
    <property type="entry name" value="OS01G0588500 PROTEIN-RELATED"/>
    <property type="match status" value="1"/>
</dbReference>
<keyword evidence="4" id="KW-0723">Serine/threonine-protein kinase</keyword>
<evidence type="ECO:0000256" key="4">
    <source>
        <dbReference type="ARBA" id="ARBA00022527"/>
    </source>
</evidence>
<dbReference type="Proteomes" id="UP000594638">
    <property type="component" value="Unassembled WGS sequence"/>
</dbReference>
<dbReference type="Pfam" id="PF07714">
    <property type="entry name" value="PK_Tyr_Ser-Thr"/>
    <property type="match status" value="1"/>
</dbReference>
<name>A0A8S0Q3U3_OLEEU</name>
<organism evidence="12 13">
    <name type="scientific">Olea europaea subsp. europaea</name>
    <dbReference type="NCBI Taxonomy" id="158383"/>
    <lineage>
        <taxon>Eukaryota</taxon>
        <taxon>Viridiplantae</taxon>
        <taxon>Streptophyta</taxon>
        <taxon>Embryophyta</taxon>
        <taxon>Tracheophyta</taxon>
        <taxon>Spermatophyta</taxon>
        <taxon>Magnoliopsida</taxon>
        <taxon>eudicotyledons</taxon>
        <taxon>Gunneridae</taxon>
        <taxon>Pentapetalae</taxon>
        <taxon>asterids</taxon>
        <taxon>lamiids</taxon>
        <taxon>Lamiales</taxon>
        <taxon>Oleaceae</taxon>
        <taxon>Oleeae</taxon>
        <taxon>Olea</taxon>
    </lineage>
</organism>
<feature type="compositionally biased region" description="Basic residues" evidence="10">
    <location>
        <begin position="401"/>
        <end position="420"/>
    </location>
</feature>
<dbReference type="PROSITE" id="PS00108">
    <property type="entry name" value="PROTEIN_KINASE_ST"/>
    <property type="match status" value="1"/>
</dbReference>
<dbReference type="InterPro" id="IPR050823">
    <property type="entry name" value="Plant_Ser_Thr_Prot_Kinase"/>
</dbReference>
<keyword evidence="8" id="KW-0611">Plant defense</keyword>
<evidence type="ECO:0000256" key="2">
    <source>
        <dbReference type="ARBA" id="ARBA00012513"/>
    </source>
</evidence>
<dbReference type="Gene3D" id="3.30.200.20">
    <property type="entry name" value="Phosphorylase Kinase, domain 1"/>
    <property type="match status" value="1"/>
</dbReference>
<keyword evidence="5" id="KW-0808">Transferase</keyword>
<dbReference type="InterPro" id="IPR001245">
    <property type="entry name" value="Ser-Thr/Tyr_kinase_cat_dom"/>
</dbReference>
<keyword evidence="6" id="KW-0547">Nucleotide-binding</keyword>
<evidence type="ECO:0000256" key="1">
    <source>
        <dbReference type="ARBA" id="ARBA00004236"/>
    </source>
</evidence>
<protein>
    <recommendedName>
        <fullName evidence="2">non-specific serine/threonine protein kinase</fullName>
        <ecNumber evidence="2">2.7.11.1</ecNumber>
    </recommendedName>
</protein>
<evidence type="ECO:0000256" key="6">
    <source>
        <dbReference type="ARBA" id="ARBA00022741"/>
    </source>
</evidence>
<keyword evidence="7 12" id="KW-0418">Kinase</keyword>
<evidence type="ECO:0000256" key="8">
    <source>
        <dbReference type="ARBA" id="ARBA00022821"/>
    </source>
</evidence>
<dbReference type="CDD" id="cd14066">
    <property type="entry name" value="STKc_IRAK"/>
    <property type="match status" value="1"/>
</dbReference>
<evidence type="ECO:0000259" key="11">
    <source>
        <dbReference type="PROSITE" id="PS50011"/>
    </source>
</evidence>
<dbReference type="InterPro" id="IPR000719">
    <property type="entry name" value="Prot_kinase_dom"/>
</dbReference>
<comment type="subcellular location">
    <subcellularLocation>
        <location evidence="1">Cell membrane</location>
    </subcellularLocation>
</comment>
<dbReference type="FunFam" id="3.30.200.20:FF:000228">
    <property type="entry name" value="Serine/threonine-protein kinase BIK1"/>
    <property type="match status" value="1"/>
</dbReference>
<keyword evidence="13" id="KW-1185">Reference proteome</keyword>
<dbReference type="FunFam" id="1.10.510.10:FF:000258">
    <property type="entry name" value="Probable serine/threonine-protein kinase PBL8"/>
    <property type="match status" value="1"/>
</dbReference>
<proteinExistence type="predicted"/>
<dbReference type="GO" id="GO:0004674">
    <property type="term" value="F:protein serine/threonine kinase activity"/>
    <property type="evidence" value="ECO:0007669"/>
    <property type="project" value="UniProtKB-KW"/>
</dbReference>
<keyword evidence="3" id="KW-1003">Cell membrane</keyword>
<keyword evidence="9" id="KW-0067">ATP-binding</keyword>
<dbReference type="AlphaFoldDB" id="A0A8S0Q3U3"/>
<dbReference type="GO" id="GO:0006952">
    <property type="term" value="P:defense response"/>
    <property type="evidence" value="ECO:0007669"/>
    <property type="project" value="UniProtKB-KW"/>
</dbReference>
<dbReference type="Gene3D" id="1.10.510.10">
    <property type="entry name" value="Transferase(Phosphotransferase) domain 1"/>
    <property type="match status" value="1"/>
</dbReference>
<evidence type="ECO:0000313" key="12">
    <source>
        <dbReference type="EMBL" id="CAA2960972.1"/>
    </source>
</evidence>
<dbReference type="InterPro" id="IPR011009">
    <property type="entry name" value="Kinase-like_dom_sf"/>
</dbReference>
<dbReference type="GO" id="GO:0005886">
    <property type="term" value="C:plasma membrane"/>
    <property type="evidence" value="ECO:0007669"/>
    <property type="project" value="UniProtKB-SubCell"/>
</dbReference>
<dbReference type="EC" id="2.7.11.1" evidence="2"/>
<feature type="domain" description="Protein kinase" evidence="11">
    <location>
        <begin position="82"/>
        <end position="363"/>
    </location>
</feature>
<evidence type="ECO:0000256" key="10">
    <source>
        <dbReference type="SAM" id="MobiDB-lite"/>
    </source>
</evidence>
<evidence type="ECO:0000256" key="9">
    <source>
        <dbReference type="ARBA" id="ARBA00022840"/>
    </source>
</evidence>
<dbReference type="PROSITE" id="PS50011">
    <property type="entry name" value="PROTEIN_KINASE_DOM"/>
    <property type="match status" value="1"/>
</dbReference>
<reference evidence="12 13" key="1">
    <citation type="submission" date="2019-12" db="EMBL/GenBank/DDBJ databases">
        <authorList>
            <person name="Alioto T."/>
            <person name="Alioto T."/>
            <person name="Gomez Garrido J."/>
        </authorList>
    </citation>
    <scope>NUCLEOTIDE SEQUENCE [LARGE SCALE GENOMIC DNA]</scope>
</reference>
<dbReference type="SUPFAM" id="SSF56112">
    <property type="entry name" value="Protein kinase-like (PK-like)"/>
    <property type="match status" value="1"/>
</dbReference>
<accession>A0A8S0Q3U3</accession>
<gene>
    <name evidence="12" type="ORF">OLEA9_A026115</name>
</gene>
<dbReference type="Gramene" id="OE9A026115T1">
    <property type="protein sequence ID" value="OE9A026115C1"/>
    <property type="gene ID" value="OE9A026115"/>
</dbReference>
<sequence>MAVMKKKKKTTMKWQDYFPRCFRVENPNPKPKKPVSKQPSFQRISLSDLSSSTLSEDLSISLAGSNIHVFTLQELKVITQNFSSSNFLGEGGFGPVHKGFIDDKLRPGLKAQPVAVKLLDLDGTQGHREWLTEVIFLGQLRHPNLVKLIGYCCEEQHRLLVYEYMPRGSLENQLFRRYSVSLPWLTRIKIALEAAKGLAFLHEAEKPVIYRDFKASNILLDSDYTAKLSDFGLAKDGPEGDETHVSTRVMGTQGYAAPEYIMTGHLTAASDVYSFGVLLLELLTGRKSVDKTRSHREQNLADWARPMLKNHRKLSRIMDPRLEGQYSEAGVQKVAALAFHCLSHRPKLRPTMSDVIRVLEPVKDLDHDVQIGTFVFAVTSNGDSQKESEEHKKTKKESGHYHQRHKLHEGHKHQTKSPAI</sequence>
<evidence type="ECO:0000256" key="7">
    <source>
        <dbReference type="ARBA" id="ARBA00022777"/>
    </source>
</evidence>
<feature type="region of interest" description="Disordered" evidence="10">
    <location>
        <begin position="381"/>
        <end position="420"/>
    </location>
</feature>
<dbReference type="GO" id="GO:0005524">
    <property type="term" value="F:ATP binding"/>
    <property type="evidence" value="ECO:0007669"/>
    <property type="project" value="UniProtKB-KW"/>
</dbReference>
<comment type="caution">
    <text evidence="12">The sequence shown here is derived from an EMBL/GenBank/DDBJ whole genome shotgun (WGS) entry which is preliminary data.</text>
</comment>
<evidence type="ECO:0000313" key="13">
    <source>
        <dbReference type="Proteomes" id="UP000594638"/>
    </source>
</evidence>
<dbReference type="InterPro" id="IPR008271">
    <property type="entry name" value="Ser/Thr_kinase_AS"/>
</dbReference>
<dbReference type="OrthoDB" id="4062651at2759"/>
<evidence type="ECO:0000256" key="5">
    <source>
        <dbReference type="ARBA" id="ARBA00022679"/>
    </source>
</evidence>
<dbReference type="EMBL" id="CACTIH010000477">
    <property type="protein sequence ID" value="CAA2960972.1"/>
    <property type="molecule type" value="Genomic_DNA"/>
</dbReference>
<feature type="compositionally biased region" description="Basic and acidic residues" evidence="10">
    <location>
        <begin position="384"/>
        <end position="400"/>
    </location>
</feature>
<keyword evidence="3" id="KW-0472">Membrane</keyword>
<evidence type="ECO:0000256" key="3">
    <source>
        <dbReference type="ARBA" id="ARBA00022475"/>
    </source>
</evidence>